<evidence type="ECO:0000256" key="1">
    <source>
        <dbReference type="ARBA" id="ARBA00004141"/>
    </source>
</evidence>
<feature type="transmembrane region" description="Helical" evidence="5">
    <location>
        <begin position="352"/>
        <end position="372"/>
    </location>
</feature>
<feature type="transmembrane region" description="Helical" evidence="5">
    <location>
        <begin position="175"/>
        <end position="202"/>
    </location>
</feature>
<keyword evidence="9" id="KW-1185">Reference proteome</keyword>
<evidence type="ECO:0000256" key="5">
    <source>
        <dbReference type="SAM" id="Phobius"/>
    </source>
</evidence>
<evidence type="ECO:0000256" key="4">
    <source>
        <dbReference type="ARBA" id="ARBA00023136"/>
    </source>
</evidence>
<comment type="subcellular location">
    <subcellularLocation>
        <location evidence="1">Membrane</location>
        <topology evidence="1">Multi-pass membrane protein</topology>
    </subcellularLocation>
</comment>
<dbReference type="EMBL" id="LXEQ01000001">
    <property type="protein sequence ID" value="OAT33515.1"/>
    <property type="molecule type" value="Genomic_DNA"/>
</dbReference>
<accession>A0ABX2WEK8</accession>
<feature type="transmembrane region" description="Helical" evidence="5">
    <location>
        <begin position="79"/>
        <end position="98"/>
    </location>
</feature>
<keyword evidence="4 5" id="KW-0472">Membrane</keyword>
<feature type="transmembrane region" description="Helical" evidence="5">
    <location>
        <begin position="416"/>
        <end position="433"/>
    </location>
</feature>
<feature type="transmembrane region" description="Helical" evidence="5">
    <location>
        <begin position="133"/>
        <end position="155"/>
    </location>
</feature>
<evidence type="ECO:0000256" key="2">
    <source>
        <dbReference type="ARBA" id="ARBA00022692"/>
    </source>
</evidence>
<name>A0ABX2WEK8_9ENTR</name>
<dbReference type="RefSeq" id="WP_064540197.1">
    <property type="nucleotide sequence ID" value="NZ_LXEQ01000001.1"/>
</dbReference>
<feature type="transmembrane region" description="Helical" evidence="5">
    <location>
        <begin position="214"/>
        <end position="231"/>
    </location>
</feature>
<dbReference type="InterPro" id="IPR021797">
    <property type="entry name" value="Wzy_C_2"/>
</dbReference>
<dbReference type="Pfam" id="PF04932">
    <property type="entry name" value="Wzy_C"/>
    <property type="match status" value="1"/>
</dbReference>
<feature type="transmembrane region" description="Helical" evidence="5">
    <location>
        <begin position="50"/>
        <end position="67"/>
    </location>
</feature>
<dbReference type="PANTHER" id="PTHR37422:SF13">
    <property type="entry name" value="LIPOPOLYSACCHARIDE BIOSYNTHESIS PROTEIN PA4999-RELATED"/>
    <property type="match status" value="1"/>
</dbReference>
<dbReference type="PANTHER" id="PTHR37422">
    <property type="entry name" value="TEICHURONIC ACID BIOSYNTHESIS PROTEIN TUAE"/>
    <property type="match status" value="1"/>
</dbReference>
<comment type="caution">
    <text evidence="8">The sequence shown here is derived from an EMBL/GenBank/DDBJ whole genome shotgun (WGS) entry which is preliminary data.</text>
</comment>
<dbReference type="Pfam" id="PF11846">
    <property type="entry name" value="Wzy_C_2"/>
    <property type="match status" value="1"/>
</dbReference>
<dbReference type="InterPro" id="IPR007016">
    <property type="entry name" value="O-antigen_ligase-rel_domated"/>
</dbReference>
<reference evidence="8 9" key="1">
    <citation type="submission" date="2016-04" db="EMBL/GenBank/DDBJ databases">
        <title>ATOL: Assembling a taxonomically balanced genome-scale reconstruction of the evolutionary history of the Enterobacteriaceae.</title>
        <authorList>
            <person name="Plunkett G.III."/>
            <person name="Neeno-Eckwall E.C."/>
            <person name="Glasner J.D."/>
            <person name="Perna N.T."/>
        </authorList>
    </citation>
    <scope>NUCLEOTIDE SEQUENCE [LARGE SCALE GENOMIC DNA]</scope>
    <source>
        <strain evidence="8 9">ATCC 51602</strain>
    </source>
</reference>
<evidence type="ECO:0000259" key="6">
    <source>
        <dbReference type="Pfam" id="PF04932"/>
    </source>
</evidence>
<protein>
    <submittedName>
        <fullName evidence="8">Lipid A core-O-antigen ligase</fullName>
    </submittedName>
</protein>
<feature type="transmembrane region" description="Helical" evidence="5">
    <location>
        <begin position="237"/>
        <end position="253"/>
    </location>
</feature>
<evidence type="ECO:0000259" key="7">
    <source>
        <dbReference type="Pfam" id="PF11846"/>
    </source>
</evidence>
<dbReference type="InterPro" id="IPR051533">
    <property type="entry name" value="WaaL-like"/>
</dbReference>
<gene>
    <name evidence="8" type="ORF">M976_00263</name>
</gene>
<feature type="transmembrane region" description="Helical" evidence="5">
    <location>
        <begin position="393"/>
        <end position="410"/>
    </location>
</feature>
<feature type="domain" description="Virulence factor membrane-bound polymerase C-terminal" evidence="7">
    <location>
        <begin position="401"/>
        <end position="588"/>
    </location>
</feature>
<feature type="domain" description="O-antigen ligase-related" evidence="6">
    <location>
        <begin position="220"/>
        <end position="365"/>
    </location>
</feature>
<dbReference type="Proteomes" id="UP000078407">
    <property type="component" value="Unassembled WGS sequence"/>
</dbReference>
<proteinExistence type="predicted"/>
<feature type="transmembrane region" description="Helical" evidence="5">
    <location>
        <begin position="12"/>
        <end position="30"/>
    </location>
</feature>
<keyword evidence="8" id="KW-0436">Ligase</keyword>
<feature type="transmembrane region" description="Helical" evidence="5">
    <location>
        <begin position="454"/>
        <end position="477"/>
    </location>
</feature>
<feature type="transmembrane region" description="Helical" evidence="5">
    <location>
        <begin position="260"/>
        <end position="281"/>
    </location>
</feature>
<keyword evidence="2 5" id="KW-0812">Transmembrane</keyword>
<dbReference type="GO" id="GO:0016874">
    <property type="term" value="F:ligase activity"/>
    <property type="evidence" value="ECO:0007669"/>
    <property type="project" value="UniProtKB-KW"/>
</dbReference>
<feature type="transmembrane region" description="Helical" evidence="5">
    <location>
        <begin position="104"/>
        <end position="121"/>
    </location>
</feature>
<keyword evidence="3 5" id="KW-1133">Transmembrane helix</keyword>
<evidence type="ECO:0000256" key="3">
    <source>
        <dbReference type="ARBA" id="ARBA00022989"/>
    </source>
</evidence>
<organism evidence="8 9">
    <name type="scientific">Buttiauxella ferragutiae ATCC 51602</name>
    <dbReference type="NCBI Taxonomy" id="1354252"/>
    <lineage>
        <taxon>Bacteria</taxon>
        <taxon>Pseudomonadati</taxon>
        <taxon>Pseudomonadota</taxon>
        <taxon>Gammaproteobacteria</taxon>
        <taxon>Enterobacterales</taxon>
        <taxon>Enterobacteriaceae</taxon>
        <taxon>Buttiauxella</taxon>
    </lineage>
</organism>
<evidence type="ECO:0000313" key="9">
    <source>
        <dbReference type="Proteomes" id="UP000078407"/>
    </source>
</evidence>
<evidence type="ECO:0000313" key="8">
    <source>
        <dbReference type="EMBL" id="OAT33515.1"/>
    </source>
</evidence>
<sequence length="597" mass="67566">MHHSKRVLLSRYQLVLVTLPLTLLLAWLIFLTPIYLQNMGGSGLKLPQNIISWAIMAIVVTCIWLTLPAGKTIHLTKTARCVLFAIVILAIPLLYTPHQWRYEALIRWFALFGGWIFYISLLQYKAPRFSNTLLYYAILTAVTLQALIALLQFTLPDIIPEIVSYPMLNGKSSGVFQQVNVLASFVATGLALALMLFLLPIYTCNKVWAERLRSRYLGLTLILFPLILVWLQSRIGWIGGLVVALLFLARFHSLNYQRAIWAACLMSLGLVVGLVTLIHGLNSGNGLHYAGHDGSNHARYIMLRDTLAMIGQKPLSGWGYGGFEYSFQHFRLAQGLSTQGVGIARHPHNELLLWWVEGGLAALMGMLLLMACALRLVKTSLKSDHTKIRQFKLYAGDATALCIVLLPFALHTQTEYPFTLSAAHWAIFLLLLAELDRKIITANKCYALNPKTSALLRGAIPTVSITLFVMAIIGLYGNQVLTTTERNGLSDIEFARYAMRFDPWVNTERWHYDQQTHALLMFNQTGESHLLDGYVQWARSYLSYRIDKNVYANWMAIAQYQQDPITYRRLLQEAHSLFPDDKRFVSHDVPPLQRTAL</sequence>